<dbReference type="GO" id="GO:0009055">
    <property type="term" value="F:electron transfer activity"/>
    <property type="evidence" value="ECO:0007669"/>
    <property type="project" value="InterPro"/>
</dbReference>
<feature type="chain" id="PRO_5018998090" evidence="5">
    <location>
        <begin position="22"/>
        <end position="187"/>
    </location>
</feature>
<dbReference type="GO" id="GO:0005886">
    <property type="term" value="C:plasma membrane"/>
    <property type="evidence" value="ECO:0007669"/>
    <property type="project" value="TreeGrafter"/>
</dbReference>
<dbReference type="SUPFAM" id="SSF49503">
    <property type="entry name" value="Cupredoxins"/>
    <property type="match status" value="1"/>
</dbReference>
<dbReference type="AlphaFoldDB" id="A0A443NR83"/>
<gene>
    <name evidence="7" type="ORF">CKAN_00967600</name>
</gene>
<dbReference type="Pfam" id="PF02298">
    <property type="entry name" value="Cu_bind_like"/>
    <property type="match status" value="1"/>
</dbReference>
<evidence type="ECO:0000256" key="5">
    <source>
        <dbReference type="SAM" id="SignalP"/>
    </source>
</evidence>
<sequence length="187" mass="19844">MAKLFLFLASIGLGLVLTCTATVYTVGDTSGWDISTDLSSWVAGKNFTVGDVLMFQYSSLHSVSEVSRDAYDNCVATNAIQSSRDGNTSIPLSAPGQKYFICGTMSHCLGGMRLQVSVNGNQASSPVGAPLAPESNDQVPTSLPRPTNNVNNPLPATPSAGFLFHARESLHVILFSVLGTILWMVMI</sequence>
<keyword evidence="8" id="KW-1185">Reference proteome</keyword>
<keyword evidence="2" id="KW-0325">Glycoprotein</keyword>
<evidence type="ECO:0000256" key="4">
    <source>
        <dbReference type="SAM" id="Phobius"/>
    </source>
</evidence>
<dbReference type="OrthoDB" id="581242at2759"/>
<keyword evidence="5" id="KW-0732">Signal</keyword>
<reference evidence="7 8" key="1">
    <citation type="journal article" date="2019" name="Nat. Plants">
        <title>Stout camphor tree genome fills gaps in understanding of flowering plant genome evolution.</title>
        <authorList>
            <person name="Chaw S.M."/>
            <person name="Liu Y.C."/>
            <person name="Wu Y.W."/>
            <person name="Wang H.Y."/>
            <person name="Lin C.I."/>
            <person name="Wu C.S."/>
            <person name="Ke H.M."/>
            <person name="Chang L.Y."/>
            <person name="Hsu C.Y."/>
            <person name="Yang H.T."/>
            <person name="Sudianto E."/>
            <person name="Hsu M.H."/>
            <person name="Wu K.P."/>
            <person name="Wang L.N."/>
            <person name="Leebens-Mack J.H."/>
            <person name="Tsai I.J."/>
        </authorList>
    </citation>
    <scope>NUCLEOTIDE SEQUENCE [LARGE SCALE GENOMIC DNA]</scope>
    <source>
        <strain evidence="8">cv. Chaw 1501</strain>
        <tissue evidence="7">Young leaves</tissue>
    </source>
</reference>
<protein>
    <submittedName>
        <fullName evidence="7">Stellacyanin-like protein</fullName>
    </submittedName>
</protein>
<feature type="compositionally biased region" description="Polar residues" evidence="3">
    <location>
        <begin position="135"/>
        <end position="149"/>
    </location>
</feature>
<feature type="signal peptide" evidence="5">
    <location>
        <begin position="1"/>
        <end position="21"/>
    </location>
</feature>
<dbReference type="EMBL" id="QPKB01000003">
    <property type="protein sequence ID" value="RWR81012.1"/>
    <property type="molecule type" value="Genomic_DNA"/>
</dbReference>
<dbReference type="PANTHER" id="PTHR33021">
    <property type="entry name" value="BLUE COPPER PROTEIN"/>
    <property type="match status" value="1"/>
</dbReference>
<dbReference type="FunFam" id="2.60.40.420:FF:000003">
    <property type="entry name" value="Blue copper"/>
    <property type="match status" value="1"/>
</dbReference>
<dbReference type="InterPro" id="IPR003245">
    <property type="entry name" value="Phytocyanin_dom"/>
</dbReference>
<dbReference type="Proteomes" id="UP000283530">
    <property type="component" value="Unassembled WGS sequence"/>
</dbReference>
<evidence type="ECO:0000256" key="1">
    <source>
        <dbReference type="ARBA" id="ARBA00022723"/>
    </source>
</evidence>
<keyword evidence="1" id="KW-0479">Metal-binding</keyword>
<dbReference type="GO" id="GO:0046872">
    <property type="term" value="F:metal ion binding"/>
    <property type="evidence" value="ECO:0007669"/>
    <property type="project" value="UniProtKB-KW"/>
</dbReference>
<comment type="caution">
    <text evidence="7">The sequence shown here is derived from an EMBL/GenBank/DDBJ whole genome shotgun (WGS) entry which is preliminary data.</text>
</comment>
<dbReference type="PROSITE" id="PS51485">
    <property type="entry name" value="PHYTOCYANIN"/>
    <property type="match status" value="1"/>
</dbReference>
<dbReference type="PANTHER" id="PTHR33021:SF339">
    <property type="entry name" value="OS07G0570600 PROTEIN"/>
    <property type="match status" value="1"/>
</dbReference>
<evidence type="ECO:0000313" key="7">
    <source>
        <dbReference type="EMBL" id="RWR81012.1"/>
    </source>
</evidence>
<dbReference type="InterPro" id="IPR039391">
    <property type="entry name" value="Phytocyanin-like"/>
</dbReference>
<feature type="region of interest" description="Disordered" evidence="3">
    <location>
        <begin position="125"/>
        <end position="149"/>
    </location>
</feature>
<name>A0A443NR83_9MAGN</name>
<proteinExistence type="predicted"/>
<organism evidence="7 8">
    <name type="scientific">Cinnamomum micranthum f. kanehirae</name>
    <dbReference type="NCBI Taxonomy" id="337451"/>
    <lineage>
        <taxon>Eukaryota</taxon>
        <taxon>Viridiplantae</taxon>
        <taxon>Streptophyta</taxon>
        <taxon>Embryophyta</taxon>
        <taxon>Tracheophyta</taxon>
        <taxon>Spermatophyta</taxon>
        <taxon>Magnoliopsida</taxon>
        <taxon>Magnoliidae</taxon>
        <taxon>Laurales</taxon>
        <taxon>Lauraceae</taxon>
        <taxon>Cinnamomum</taxon>
    </lineage>
</organism>
<keyword evidence="4" id="KW-0812">Transmembrane</keyword>
<evidence type="ECO:0000259" key="6">
    <source>
        <dbReference type="PROSITE" id="PS51485"/>
    </source>
</evidence>
<dbReference type="CDD" id="cd04216">
    <property type="entry name" value="Phytocyanin"/>
    <property type="match status" value="1"/>
</dbReference>
<feature type="transmembrane region" description="Helical" evidence="4">
    <location>
        <begin position="169"/>
        <end position="186"/>
    </location>
</feature>
<accession>A0A443NR83</accession>
<evidence type="ECO:0000256" key="2">
    <source>
        <dbReference type="ARBA" id="ARBA00023180"/>
    </source>
</evidence>
<dbReference type="InterPro" id="IPR008972">
    <property type="entry name" value="Cupredoxin"/>
</dbReference>
<evidence type="ECO:0000256" key="3">
    <source>
        <dbReference type="SAM" id="MobiDB-lite"/>
    </source>
</evidence>
<dbReference type="Gene3D" id="2.60.40.420">
    <property type="entry name" value="Cupredoxins - blue copper proteins"/>
    <property type="match status" value="1"/>
</dbReference>
<keyword evidence="4" id="KW-1133">Transmembrane helix</keyword>
<evidence type="ECO:0000313" key="8">
    <source>
        <dbReference type="Proteomes" id="UP000283530"/>
    </source>
</evidence>
<keyword evidence="4" id="KW-0472">Membrane</keyword>
<feature type="domain" description="Phytocyanin" evidence="6">
    <location>
        <begin position="22"/>
        <end position="120"/>
    </location>
</feature>